<dbReference type="Gene3D" id="2.60.130.10">
    <property type="entry name" value="Aromatic compound dioxygenase"/>
    <property type="match status" value="1"/>
</dbReference>
<feature type="domain" description="Catechol dioxygenase N-terminal" evidence="9">
    <location>
        <begin position="51"/>
        <end position="122"/>
    </location>
</feature>
<evidence type="ECO:0000313" key="10">
    <source>
        <dbReference type="EMBL" id="KAA8628435.1"/>
    </source>
</evidence>
<keyword evidence="3" id="KW-0479">Metal-binding</keyword>
<dbReference type="GO" id="GO:0009712">
    <property type="term" value="P:catechol-containing compound metabolic process"/>
    <property type="evidence" value="ECO:0007669"/>
    <property type="project" value="InterPro"/>
</dbReference>
<sequence>MPKPPQEGNPEKQDTMAENNTNPTANLPPLLDLTIDNITPNTIRINSQASDARLKYLMARLVTHLHDFARETRLSSDEWMAALQFLISCGKICSDVRNEFILLSDVLGLSLLVDNINHPTPPGGTEGSVLGPFHTHDAPVLPNGSSMTSDPEGEPMLAVCTVKDLKGNPLPGVTIDIWETDSSGHYDVQHADRDAPSERCVMKSDGEGRFWFKGIKPVSYPIPHDGPVGKLLERLNRHPWRPAHVHFKFEKDGWDPLVTALYLKGDPYESSDAVFGVKKSLVVELGQVDKATAEEYGVKEGSWLLKHDFVLSTQQETEGLRDRLAVEELEKLGLRMKLVDHLPVPELD</sequence>
<protein>
    <submittedName>
        <fullName evidence="10">Uncharacterized protein</fullName>
    </submittedName>
</protein>
<dbReference type="EMBL" id="NMPR01000184">
    <property type="protein sequence ID" value="KAA8628435.1"/>
    <property type="molecule type" value="Genomic_DNA"/>
</dbReference>
<evidence type="ECO:0000256" key="1">
    <source>
        <dbReference type="ARBA" id="ARBA00001965"/>
    </source>
</evidence>
<dbReference type="InterPro" id="IPR007535">
    <property type="entry name" value="Catechol_dOase_N"/>
</dbReference>
<dbReference type="InterPro" id="IPR000627">
    <property type="entry name" value="Intradiol_dOase_C"/>
</dbReference>
<evidence type="ECO:0000259" key="8">
    <source>
        <dbReference type="Pfam" id="PF00775"/>
    </source>
</evidence>
<accession>A0A8S8ZIX9</accession>
<dbReference type="CDD" id="cd03461">
    <property type="entry name" value="1_2-HQD"/>
    <property type="match status" value="1"/>
</dbReference>
<dbReference type="AlphaFoldDB" id="A0A8S8ZIX9"/>
<comment type="caution">
    <text evidence="10">The sequence shown here is derived from an EMBL/GenBank/DDBJ whole genome shotgun (WGS) entry which is preliminary data.</text>
</comment>
<dbReference type="Pfam" id="PF04444">
    <property type="entry name" value="Dioxygenase_N"/>
    <property type="match status" value="1"/>
</dbReference>
<dbReference type="OMA" id="RCVMRSD"/>
<dbReference type="SUPFAM" id="SSF49482">
    <property type="entry name" value="Aromatic compound dioxygenase"/>
    <property type="match status" value="1"/>
</dbReference>
<evidence type="ECO:0000256" key="3">
    <source>
        <dbReference type="ARBA" id="ARBA00022723"/>
    </source>
</evidence>
<keyword evidence="4" id="KW-0223">Dioxygenase</keyword>
<dbReference type="GO" id="GO:0018576">
    <property type="term" value="F:catechol 1,2-dioxygenase activity"/>
    <property type="evidence" value="ECO:0007669"/>
    <property type="project" value="InterPro"/>
</dbReference>
<dbReference type="PANTHER" id="PTHR33711">
    <property type="entry name" value="DIOXYGENASE, PUTATIVE (AFU_ORTHOLOGUE AFUA_2G02910)-RELATED"/>
    <property type="match status" value="1"/>
</dbReference>
<keyword evidence="6" id="KW-0408">Iron</keyword>
<proteinExistence type="inferred from homology"/>
<comment type="cofactor">
    <cofactor evidence="1">
        <name>Fe(3+)</name>
        <dbReference type="ChEBI" id="CHEBI:29034"/>
    </cofactor>
</comment>
<reference evidence="10 11" key="1">
    <citation type="submission" date="2017-07" db="EMBL/GenBank/DDBJ databases">
        <title>Genome sequence of the Sordaria macrospora wild type strain R19027.</title>
        <authorList>
            <person name="Nowrousian M."/>
            <person name="Teichert I."/>
            <person name="Kueck U."/>
        </authorList>
    </citation>
    <scope>NUCLEOTIDE SEQUENCE [LARGE SCALE GENOMIC DNA]</scope>
    <source>
        <strain evidence="10 11">R19027</strain>
        <tissue evidence="10">Mycelium</tissue>
    </source>
</reference>
<evidence type="ECO:0000256" key="4">
    <source>
        <dbReference type="ARBA" id="ARBA00022964"/>
    </source>
</evidence>
<evidence type="ECO:0000256" key="6">
    <source>
        <dbReference type="ARBA" id="ARBA00023004"/>
    </source>
</evidence>
<dbReference type="Proteomes" id="UP000433876">
    <property type="component" value="Unassembled WGS sequence"/>
</dbReference>
<dbReference type="PANTHER" id="PTHR33711:SF7">
    <property type="entry name" value="INTRADIOL RING-CLEAVAGE DIOXYGENASES DOMAIN-CONTAINING PROTEIN-RELATED"/>
    <property type="match status" value="1"/>
</dbReference>
<feature type="region of interest" description="Disordered" evidence="7">
    <location>
        <begin position="1"/>
        <end position="28"/>
    </location>
</feature>
<dbReference type="InterPro" id="IPR039390">
    <property type="entry name" value="1_2-HQD/HQD"/>
</dbReference>
<name>A0A8S8ZIX9_SORMA</name>
<feature type="compositionally biased region" description="Low complexity" evidence="7">
    <location>
        <begin position="19"/>
        <end position="28"/>
    </location>
</feature>
<evidence type="ECO:0000256" key="5">
    <source>
        <dbReference type="ARBA" id="ARBA00023002"/>
    </source>
</evidence>
<evidence type="ECO:0000256" key="7">
    <source>
        <dbReference type="SAM" id="MobiDB-lite"/>
    </source>
</evidence>
<dbReference type="Pfam" id="PF00775">
    <property type="entry name" value="Dioxygenase_C"/>
    <property type="match status" value="1"/>
</dbReference>
<gene>
    <name evidence="10" type="ORF">SMACR_05423</name>
</gene>
<comment type="similarity">
    <text evidence="2">Belongs to the intradiol ring-cleavage dioxygenase family.</text>
</comment>
<dbReference type="InterPro" id="IPR015889">
    <property type="entry name" value="Intradiol_dOase_core"/>
</dbReference>
<keyword evidence="5" id="KW-0560">Oxidoreductase</keyword>
<evidence type="ECO:0000313" key="11">
    <source>
        <dbReference type="Proteomes" id="UP000433876"/>
    </source>
</evidence>
<evidence type="ECO:0000259" key="9">
    <source>
        <dbReference type="Pfam" id="PF04444"/>
    </source>
</evidence>
<dbReference type="VEuPathDB" id="FungiDB:SMAC_05423"/>
<dbReference type="GO" id="GO:0008199">
    <property type="term" value="F:ferric iron binding"/>
    <property type="evidence" value="ECO:0007669"/>
    <property type="project" value="InterPro"/>
</dbReference>
<feature type="domain" description="Intradiol ring-cleavage dioxygenases" evidence="8">
    <location>
        <begin position="146"/>
        <end position="310"/>
    </location>
</feature>
<dbReference type="InterPro" id="IPR050770">
    <property type="entry name" value="Intradiol_RC_Dioxygenase"/>
</dbReference>
<organism evidence="10 11">
    <name type="scientific">Sordaria macrospora</name>
    <dbReference type="NCBI Taxonomy" id="5147"/>
    <lineage>
        <taxon>Eukaryota</taxon>
        <taxon>Fungi</taxon>
        <taxon>Dikarya</taxon>
        <taxon>Ascomycota</taxon>
        <taxon>Pezizomycotina</taxon>
        <taxon>Sordariomycetes</taxon>
        <taxon>Sordariomycetidae</taxon>
        <taxon>Sordariales</taxon>
        <taxon>Sordariaceae</taxon>
        <taxon>Sordaria</taxon>
    </lineage>
</organism>
<evidence type="ECO:0000256" key="2">
    <source>
        <dbReference type="ARBA" id="ARBA00007825"/>
    </source>
</evidence>